<evidence type="ECO:0000256" key="2">
    <source>
        <dbReference type="ARBA" id="ARBA00012438"/>
    </source>
</evidence>
<dbReference type="InterPro" id="IPR004358">
    <property type="entry name" value="Sig_transdc_His_kin-like_C"/>
</dbReference>
<evidence type="ECO:0000256" key="5">
    <source>
        <dbReference type="ARBA" id="ARBA00022777"/>
    </source>
</evidence>
<accession>A0A0A2LSQ4</accession>
<comment type="caution">
    <text evidence="8">The sequence shown here is derived from an EMBL/GenBank/DDBJ whole genome shotgun (WGS) entry which is preliminary data.</text>
</comment>
<keyword evidence="9" id="KW-1185">Reference proteome</keyword>
<dbReference type="InterPro" id="IPR050351">
    <property type="entry name" value="BphY/WalK/GraS-like"/>
</dbReference>
<gene>
    <name evidence="8" type="ORF">Q763_14970</name>
</gene>
<proteinExistence type="predicted"/>
<dbReference type="Gene3D" id="3.30.565.10">
    <property type="entry name" value="Histidine kinase-like ATPase, C-terminal domain"/>
    <property type="match status" value="1"/>
</dbReference>
<dbReference type="GO" id="GO:0000156">
    <property type="term" value="F:phosphorelay response regulator activity"/>
    <property type="evidence" value="ECO:0007669"/>
    <property type="project" value="TreeGrafter"/>
</dbReference>
<keyword evidence="5 8" id="KW-0418">Kinase</keyword>
<dbReference type="InterPro" id="IPR003661">
    <property type="entry name" value="HisK_dim/P_dom"/>
</dbReference>
<dbReference type="AlphaFoldDB" id="A0A0A2LSQ4"/>
<name>A0A0A2LSQ4_9FLAO</name>
<dbReference type="PRINTS" id="PR00344">
    <property type="entry name" value="BCTRLSENSOR"/>
</dbReference>
<keyword evidence="6" id="KW-0175">Coiled coil</keyword>
<dbReference type="InterPro" id="IPR036890">
    <property type="entry name" value="HATPase_C_sf"/>
</dbReference>
<feature type="coiled-coil region" evidence="6">
    <location>
        <begin position="51"/>
        <end position="78"/>
    </location>
</feature>
<dbReference type="FunFam" id="3.30.565.10:FF:000006">
    <property type="entry name" value="Sensor histidine kinase WalK"/>
    <property type="match status" value="1"/>
</dbReference>
<comment type="catalytic activity">
    <reaction evidence="1">
        <text>ATP + protein L-histidine = ADP + protein N-phospho-L-histidine.</text>
        <dbReference type="EC" id="2.7.13.3"/>
    </reaction>
</comment>
<reference evidence="8 9" key="1">
    <citation type="submission" date="2013-09" db="EMBL/GenBank/DDBJ databases">
        <authorList>
            <person name="Zeng Z."/>
            <person name="Chen C."/>
        </authorList>
    </citation>
    <scope>NUCLEOTIDE SEQUENCE [LARGE SCALE GENOMIC DNA]</scope>
    <source>
        <strain evidence="8 9">F44-8</strain>
    </source>
</reference>
<dbReference type="STRING" id="1406840.Q763_14970"/>
<sequence length="351" mass="40196">MKNSLIKRQIAKHIGSNIPEGLNAFLMAVQESYINYEDQISMLQRAMRISSEELFAANQKLRNEADSLKEINSNLEFILSSMNMDNDTETSDNTGDNNYDPSDYIKQQSIQIIKINDQREQLLQSLEAQNQALNEYAHMVSHDLKAPLRNISTLIEWFKDDNAEKVGDEGVKSLDLMQFNVEKMDLLIQGILDYSSIDKVKTDDKMVDFNLLLDELLRTVAVPKNIEIKINNTLPKIQGNNFKFKQLFQNLIENAIKYNDKEKGCIEISSKEKKYDIEFCIKDNGKGIAEAYFEKIFNIFTKLDSENPSSGIGLSIVKKIVMYYGGKVWLESVENEGTSFYFTIPKYHGTA</sequence>
<dbReference type="GO" id="GO:0000155">
    <property type="term" value="F:phosphorelay sensor kinase activity"/>
    <property type="evidence" value="ECO:0007669"/>
    <property type="project" value="InterPro"/>
</dbReference>
<evidence type="ECO:0000313" key="9">
    <source>
        <dbReference type="Proteomes" id="UP000030129"/>
    </source>
</evidence>
<dbReference type="SUPFAM" id="SSF55874">
    <property type="entry name" value="ATPase domain of HSP90 chaperone/DNA topoisomerase II/histidine kinase"/>
    <property type="match status" value="1"/>
</dbReference>
<dbReference type="InterPro" id="IPR005467">
    <property type="entry name" value="His_kinase_dom"/>
</dbReference>
<evidence type="ECO:0000256" key="3">
    <source>
        <dbReference type="ARBA" id="ARBA00022553"/>
    </source>
</evidence>
<dbReference type="RefSeq" id="WP_035135648.1">
    <property type="nucleotide sequence ID" value="NZ_JRLV01000020.1"/>
</dbReference>
<evidence type="ECO:0000313" key="8">
    <source>
        <dbReference type="EMBL" id="KGO79175.1"/>
    </source>
</evidence>
<dbReference type="EMBL" id="JRLV01000020">
    <property type="protein sequence ID" value="KGO79175.1"/>
    <property type="molecule type" value="Genomic_DNA"/>
</dbReference>
<feature type="domain" description="Histidine kinase" evidence="7">
    <location>
        <begin position="139"/>
        <end position="348"/>
    </location>
</feature>
<keyword evidence="3" id="KW-0597">Phosphoprotein</keyword>
<dbReference type="GO" id="GO:0030295">
    <property type="term" value="F:protein kinase activator activity"/>
    <property type="evidence" value="ECO:0007669"/>
    <property type="project" value="TreeGrafter"/>
</dbReference>
<evidence type="ECO:0000256" key="4">
    <source>
        <dbReference type="ARBA" id="ARBA00022679"/>
    </source>
</evidence>
<organism evidence="8 9">
    <name type="scientific">Flavobacterium beibuense F44-8</name>
    <dbReference type="NCBI Taxonomy" id="1406840"/>
    <lineage>
        <taxon>Bacteria</taxon>
        <taxon>Pseudomonadati</taxon>
        <taxon>Bacteroidota</taxon>
        <taxon>Flavobacteriia</taxon>
        <taxon>Flavobacteriales</taxon>
        <taxon>Flavobacteriaceae</taxon>
        <taxon>Flavobacterium</taxon>
    </lineage>
</organism>
<protein>
    <recommendedName>
        <fullName evidence="2">histidine kinase</fullName>
        <ecNumber evidence="2">2.7.13.3</ecNumber>
    </recommendedName>
</protein>
<dbReference type="Pfam" id="PF02518">
    <property type="entry name" value="HATPase_c"/>
    <property type="match status" value="1"/>
</dbReference>
<dbReference type="PANTHER" id="PTHR42878">
    <property type="entry name" value="TWO-COMPONENT HISTIDINE KINASE"/>
    <property type="match status" value="1"/>
</dbReference>
<evidence type="ECO:0000259" key="7">
    <source>
        <dbReference type="PROSITE" id="PS50109"/>
    </source>
</evidence>
<dbReference type="InterPro" id="IPR003594">
    <property type="entry name" value="HATPase_dom"/>
</dbReference>
<keyword evidence="4" id="KW-0808">Transferase</keyword>
<dbReference type="PROSITE" id="PS50109">
    <property type="entry name" value="HIS_KIN"/>
    <property type="match status" value="1"/>
</dbReference>
<dbReference type="CDD" id="cd00082">
    <property type="entry name" value="HisKA"/>
    <property type="match status" value="1"/>
</dbReference>
<dbReference type="EC" id="2.7.13.3" evidence="2"/>
<dbReference type="PANTHER" id="PTHR42878:SF15">
    <property type="entry name" value="BACTERIOPHYTOCHROME"/>
    <property type="match status" value="1"/>
</dbReference>
<evidence type="ECO:0000256" key="1">
    <source>
        <dbReference type="ARBA" id="ARBA00000085"/>
    </source>
</evidence>
<dbReference type="Gene3D" id="1.10.287.130">
    <property type="match status" value="1"/>
</dbReference>
<dbReference type="Proteomes" id="UP000030129">
    <property type="component" value="Unassembled WGS sequence"/>
</dbReference>
<dbReference type="InterPro" id="IPR036097">
    <property type="entry name" value="HisK_dim/P_sf"/>
</dbReference>
<dbReference type="SUPFAM" id="SSF47384">
    <property type="entry name" value="Homodimeric domain of signal transducing histidine kinase"/>
    <property type="match status" value="1"/>
</dbReference>
<evidence type="ECO:0000256" key="6">
    <source>
        <dbReference type="SAM" id="Coils"/>
    </source>
</evidence>
<dbReference type="GO" id="GO:0007234">
    <property type="term" value="P:osmosensory signaling via phosphorelay pathway"/>
    <property type="evidence" value="ECO:0007669"/>
    <property type="project" value="TreeGrafter"/>
</dbReference>
<dbReference type="SMART" id="SM00388">
    <property type="entry name" value="HisKA"/>
    <property type="match status" value="1"/>
</dbReference>
<dbReference type="SMART" id="SM00387">
    <property type="entry name" value="HATPase_c"/>
    <property type="match status" value="1"/>
</dbReference>
<dbReference type="Pfam" id="PF00512">
    <property type="entry name" value="HisKA"/>
    <property type="match status" value="1"/>
</dbReference>
<dbReference type="eggNOG" id="COG4251">
    <property type="taxonomic scope" value="Bacteria"/>
</dbReference>